<reference evidence="8 9" key="1">
    <citation type="submission" date="2024-01" db="EMBL/GenBank/DDBJ databases">
        <title>Complete genome of Cladobotryum mycophilum ATHUM6906.</title>
        <authorList>
            <person name="Christinaki A.C."/>
            <person name="Myridakis A.I."/>
            <person name="Kouvelis V.N."/>
        </authorList>
    </citation>
    <scope>NUCLEOTIDE SEQUENCE [LARGE SCALE GENOMIC DNA]</scope>
    <source>
        <strain evidence="8 9">ATHUM6906</strain>
    </source>
</reference>
<dbReference type="GO" id="GO:0004497">
    <property type="term" value="F:monooxygenase activity"/>
    <property type="evidence" value="ECO:0007669"/>
    <property type="project" value="UniProtKB-KW"/>
</dbReference>
<evidence type="ECO:0000256" key="1">
    <source>
        <dbReference type="ARBA" id="ARBA00001971"/>
    </source>
</evidence>
<dbReference type="EMBL" id="JAVFKD010000015">
    <property type="protein sequence ID" value="KAK5989521.1"/>
    <property type="molecule type" value="Genomic_DNA"/>
</dbReference>
<evidence type="ECO:0000256" key="3">
    <source>
        <dbReference type="ARBA" id="ARBA00022617"/>
    </source>
</evidence>
<dbReference type="InterPro" id="IPR036396">
    <property type="entry name" value="Cyt_P450_sf"/>
</dbReference>
<evidence type="ECO:0000256" key="7">
    <source>
        <dbReference type="SAM" id="Phobius"/>
    </source>
</evidence>
<keyword evidence="7" id="KW-0472">Membrane</keyword>
<dbReference type="Proteomes" id="UP001338125">
    <property type="component" value="Unassembled WGS sequence"/>
</dbReference>
<evidence type="ECO:0000256" key="4">
    <source>
        <dbReference type="ARBA" id="ARBA00022723"/>
    </source>
</evidence>
<dbReference type="PANTHER" id="PTHR24305:SF210">
    <property type="entry name" value="CYTOCHROME P450 MONOOXYGENASE ASQL-RELATED"/>
    <property type="match status" value="1"/>
</dbReference>
<accession>A0ABR0SCE9</accession>
<keyword evidence="7" id="KW-1133">Transmembrane helix</keyword>
<evidence type="ECO:0000256" key="6">
    <source>
        <dbReference type="RuleBase" id="RU000461"/>
    </source>
</evidence>
<evidence type="ECO:0000256" key="5">
    <source>
        <dbReference type="ARBA" id="ARBA00023004"/>
    </source>
</evidence>
<name>A0ABR0SCE9_9HYPO</name>
<protein>
    <submittedName>
        <fullName evidence="8">Cytochrome P450 monooxygenase astJ</fullName>
    </submittedName>
</protein>
<dbReference type="PROSITE" id="PS00086">
    <property type="entry name" value="CYTOCHROME_P450"/>
    <property type="match status" value="1"/>
</dbReference>
<organism evidence="8 9">
    <name type="scientific">Cladobotryum mycophilum</name>
    <dbReference type="NCBI Taxonomy" id="491253"/>
    <lineage>
        <taxon>Eukaryota</taxon>
        <taxon>Fungi</taxon>
        <taxon>Dikarya</taxon>
        <taxon>Ascomycota</taxon>
        <taxon>Pezizomycotina</taxon>
        <taxon>Sordariomycetes</taxon>
        <taxon>Hypocreomycetidae</taxon>
        <taxon>Hypocreales</taxon>
        <taxon>Hypocreaceae</taxon>
        <taxon>Cladobotryum</taxon>
    </lineage>
</organism>
<keyword evidence="6" id="KW-0560">Oxidoreductase</keyword>
<dbReference type="CDD" id="cd11058">
    <property type="entry name" value="CYP60B-like"/>
    <property type="match status" value="1"/>
</dbReference>
<dbReference type="InterPro" id="IPR001128">
    <property type="entry name" value="Cyt_P450"/>
</dbReference>
<keyword evidence="4 6" id="KW-0479">Metal-binding</keyword>
<dbReference type="InterPro" id="IPR050121">
    <property type="entry name" value="Cytochrome_P450_monoxygenase"/>
</dbReference>
<keyword evidence="3 6" id="KW-0349">Heme</keyword>
<comment type="similarity">
    <text evidence="2 6">Belongs to the cytochrome P450 family.</text>
</comment>
<dbReference type="InterPro" id="IPR002401">
    <property type="entry name" value="Cyt_P450_E_grp-I"/>
</dbReference>
<proteinExistence type="inferred from homology"/>
<dbReference type="Gene3D" id="1.10.630.10">
    <property type="entry name" value="Cytochrome P450"/>
    <property type="match status" value="1"/>
</dbReference>
<gene>
    <name evidence="8" type="ORF">PT974_11048</name>
</gene>
<keyword evidence="5 6" id="KW-0408">Iron</keyword>
<keyword evidence="6 8" id="KW-0503">Monooxygenase</keyword>
<comment type="cofactor">
    <cofactor evidence="1">
        <name>heme</name>
        <dbReference type="ChEBI" id="CHEBI:30413"/>
    </cofactor>
</comment>
<evidence type="ECO:0000313" key="8">
    <source>
        <dbReference type="EMBL" id="KAK5989521.1"/>
    </source>
</evidence>
<dbReference type="PRINTS" id="PR00385">
    <property type="entry name" value="P450"/>
</dbReference>
<dbReference type="PANTHER" id="PTHR24305">
    <property type="entry name" value="CYTOCHROME P450"/>
    <property type="match status" value="1"/>
</dbReference>
<evidence type="ECO:0000313" key="9">
    <source>
        <dbReference type="Proteomes" id="UP001338125"/>
    </source>
</evidence>
<dbReference type="Pfam" id="PF00067">
    <property type="entry name" value="p450"/>
    <property type="match status" value="1"/>
</dbReference>
<comment type="caution">
    <text evidence="8">The sequence shown here is derived from an EMBL/GenBank/DDBJ whole genome shotgun (WGS) entry which is preliminary data.</text>
</comment>
<evidence type="ECO:0000256" key="2">
    <source>
        <dbReference type="ARBA" id="ARBA00010617"/>
    </source>
</evidence>
<sequence length="529" mass="60416">MDSVFFSAKSASGAQIPVRARWDELLVTWDFQKLAQVFSLALGLFIAHTLANAIYRLWFHPLAKFPGPRLNAVLYWPYLYSNHVQGSWVRKVSELHRKYGPVVRIGPNHLSLDGAVAWPEVFALRGAEECPKPVNHFFEGDSASLIGAPRDVHRRQRRQLNHAFSDASLTKQEVTIKRYVDMTMQRLSSRADAGTTINFVDWMNFTTFDIIGDLAFSESFDCLEKNGYHPWVLSLFEGIRGGAMRRFLLSYPLLKLVVTTLGLSKDMKTQTRNRYLAREKAKNRMEKGLETTEGHADFMTYMMKANRDGQHGFEDHEMLATAPIIVVAGSETTATALSGLMFQLTQQPEIYKKVTDEIRATFSSEDDITLRSSATLEYLHACTEEILRFYPPAAETSPRISTGRLIAGNYVPAGTRMSVYQFQTFRNPDHWAEPDSFIPERWLSETHPLYDPKFKSDNHAIFKPFSFGARDCIGKNLAYSELRLIAARFMYRFDFELASKQDDWQNSQRIFGVWEKGPLNLLLKARNSA</sequence>
<keyword evidence="7" id="KW-0812">Transmembrane</keyword>
<dbReference type="PRINTS" id="PR00463">
    <property type="entry name" value="EP450I"/>
</dbReference>
<keyword evidence="9" id="KW-1185">Reference proteome</keyword>
<feature type="transmembrane region" description="Helical" evidence="7">
    <location>
        <begin position="37"/>
        <end position="59"/>
    </location>
</feature>
<dbReference type="SUPFAM" id="SSF48264">
    <property type="entry name" value="Cytochrome P450"/>
    <property type="match status" value="1"/>
</dbReference>
<dbReference type="InterPro" id="IPR017972">
    <property type="entry name" value="Cyt_P450_CS"/>
</dbReference>